<dbReference type="EMBL" id="JAKOGI010001129">
    <property type="protein sequence ID" value="KAJ8427573.1"/>
    <property type="molecule type" value="Genomic_DNA"/>
</dbReference>
<sequence length="475" mass="52576">MFLEGAVCSWGTRVRSPADWLLECRGVDCAAPASPAWGGADTAVSSGWPSVRWCLRTSKLIAGFFLCGTGGGACGQNNLLVYSKLEVTMKGGKQGSKVYFLSLLGTASPLPDGTRHRLPLAQEWHPWSQRPSTSPSLALHKTKGKSGQNQTERLTNIRTTNTLRKILKDQKAHLGKEEVVSEKFQLGEPIQRFPVTRLAPPPLRALHRFYCMSHKLGDEPRLIVMLYVELEAIFLFSAMGPPKGVLTGLLSFQSRTFSQPDSRWTKRKSYFQYFTFNFFLMVVMNPGLHNLCGRQFVLIQNLFNHRVKRKSETIVESRAINCYTFGGRLVHDSIRLGNTKVYPAGRRYCFSRVVLFNGRESDCPDHPAGPSGLGSPGTLVPPPQSQELYQLTRSIRPFMGRGARRCPLQGRMSRRPIRRGGGGPPEVELVLVEATSAPDFDEVGVEQGLPCVPSANNSSGDLMQGVDLVFAILHT</sequence>
<evidence type="ECO:0000256" key="1">
    <source>
        <dbReference type="SAM" id="MobiDB-lite"/>
    </source>
</evidence>
<dbReference type="AlphaFoldDB" id="A0A9Q1GWX3"/>
<organism evidence="2 3">
    <name type="scientific">Carnegiea gigantea</name>
    <dbReference type="NCBI Taxonomy" id="171969"/>
    <lineage>
        <taxon>Eukaryota</taxon>
        <taxon>Viridiplantae</taxon>
        <taxon>Streptophyta</taxon>
        <taxon>Embryophyta</taxon>
        <taxon>Tracheophyta</taxon>
        <taxon>Spermatophyta</taxon>
        <taxon>Magnoliopsida</taxon>
        <taxon>eudicotyledons</taxon>
        <taxon>Gunneridae</taxon>
        <taxon>Pentapetalae</taxon>
        <taxon>Caryophyllales</taxon>
        <taxon>Cactineae</taxon>
        <taxon>Cactaceae</taxon>
        <taxon>Cactoideae</taxon>
        <taxon>Echinocereeae</taxon>
        <taxon>Carnegiea</taxon>
    </lineage>
</organism>
<evidence type="ECO:0000313" key="3">
    <source>
        <dbReference type="Proteomes" id="UP001153076"/>
    </source>
</evidence>
<keyword evidence="3" id="KW-1185">Reference proteome</keyword>
<evidence type="ECO:0000313" key="2">
    <source>
        <dbReference type="EMBL" id="KAJ8427573.1"/>
    </source>
</evidence>
<comment type="caution">
    <text evidence="2">The sequence shown here is derived from an EMBL/GenBank/DDBJ whole genome shotgun (WGS) entry which is preliminary data.</text>
</comment>
<dbReference type="Proteomes" id="UP001153076">
    <property type="component" value="Unassembled WGS sequence"/>
</dbReference>
<feature type="region of interest" description="Disordered" evidence="1">
    <location>
        <begin position="125"/>
        <end position="150"/>
    </location>
</feature>
<accession>A0A9Q1GWX3</accession>
<name>A0A9Q1GWX3_9CARY</name>
<protein>
    <submittedName>
        <fullName evidence="2">Uncharacterized protein</fullName>
    </submittedName>
</protein>
<gene>
    <name evidence="2" type="ORF">Cgig2_021718</name>
</gene>
<proteinExistence type="predicted"/>
<reference evidence="2" key="1">
    <citation type="submission" date="2022-04" db="EMBL/GenBank/DDBJ databases">
        <title>Carnegiea gigantea Genome sequencing and assembly v2.</title>
        <authorList>
            <person name="Copetti D."/>
            <person name="Sanderson M.J."/>
            <person name="Burquez A."/>
            <person name="Wojciechowski M.F."/>
        </authorList>
    </citation>
    <scope>NUCLEOTIDE SEQUENCE</scope>
    <source>
        <strain evidence="2">SGP5-SGP5p</strain>
        <tissue evidence="2">Aerial part</tissue>
    </source>
</reference>